<proteinExistence type="predicted"/>
<sequence length="168" mass="19579">MIDEIAEFYKQYRHKGILIDTNILILWVVGTVNRERISRFNRTKTFTPNDYDILSQLLDYFSRVVTTPHILTEVNSLMNTLGEPERSTGLQILGEALQNSDKVHEEYRESSQIMQNNQFYKFGLTDCGIMEVCQGRYLVLTDDFKLAGYLFSQNIDTINFNHIRGLLK</sequence>
<dbReference type="InterPro" id="IPR059192">
    <property type="entry name" value="PIN_19"/>
</dbReference>
<keyword evidence="2" id="KW-1185">Reference proteome</keyword>
<evidence type="ECO:0000313" key="1">
    <source>
        <dbReference type="EMBL" id="MDJ1172331.1"/>
    </source>
</evidence>
<evidence type="ECO:0000313" key="2">
    <source>
        <dbReference type="Proteomes" id="UP001235303"/>
    </source>
</evidence>
<dbReference type="EMBL" id="JAQOSP010000148">
    <property type="protein sequence ID" value="MDJ1172331.1"/>
    <property type="molecule type" value="Genomic_DNA"/>
</dbReference>
<gene>
    <name evidence="1" type="ORF">PMG71_23150</name>
</gene>
<dbReference type="Proteomes" id="UP001235303">
    <property type="component" value="Unassembled WGS sequence"/>
</dbReference>
<reference evidence="1 2" key="1">
    <citation type="submission" date="2023-01" db="EMBL/GenBank/DDBJ databases">
        <title>Novel diversity within Roseofilum (Cyanobacteria; Desertifilaceae) from marine benthic mats with descriptions of four novel species.</title>
        <authorList>
            <person name="Wang Y."/>
            <person name="Berthold D.E."/>
            <person name="Hu J."/>
            <person name="Lefler F.W."/>
            <person name="Laughinghouse H.D. IV."/>
        </authorList>
    </citation>
    <scope>NUCLEOTIDE SEQUENCE [LARGE SCALE GENOMIC DNA]</scope>
    <source>
        <strain evidence="1 2">BLCC-M154</strain>
    </source>
</reference>
<name>A0ABT7AZL2_9CYAN</name>
<dbReference type="Gene3D" id="3.40.50.1010">
    <property type="entry name" value="5'-nuclease"/>
    <property type="match status" value="1"/>
</dbReference>
<protein>
    <submittedName>
        <fullName evidence="1">PIN domain-containing protein</fullName>
    </submittedName>
</protein>
<organism evidence="1 2">
    <name type="scientific">Roseofilum acuticapitatum BLCC-M154</name>
    <dbReference type="NCBI Taxonomy" id="3022444"/>
    <lineage>
        <taxon>Bacteria</taxon>
        <taxon>Bacillati</taxon>
        <taxon>Cyanobacteriota</taxon>
        <taxon>Cyanophyceae</taxon>
        <taxon>Desertifilales</taxon>
        <taxon>Desertifilaceae</taxon>
        <taxon>Roseofilum</taxon>
        <taxon>Roseofilum acuticapitatum</taxon>
    </lineage>
</organism>
<comment type="caution">
    <text evidence="1">The sequence shown here is derived from an EMBL/GenBank/DDBJ whole genome shotgun (WGS) entry which is preliminary data.</text>
</comment>
<accession>A0ABT7AZL2</accession>
<dbReference type="RefSeq" id="WP_283756081.1">
    <property type="nucleotide sequence ID" value="NZ_JAQOSP010000148.1"/>
</dbReference>
<dbReference type="CDD" id="cd18702">
    <property type="entry name" value="PIN_VapC_like"/>
    <property type="match status" value="1"/>
</dbReference>